<reference evidence="1 3" key="1">
    <citation type="submission" date="2015-11" db="EMBL/GenBank/DDBJ databases">
        <title>Genomic analysis of 38 Legionella species identifies large and diverse effector repertoires.</title>
        <authorList>
            <person name="Burstein D."/>
            <person name="Amaro F."/>
            <person name="Zusman T."/>
            <person name="Lifshitz Z."/>
            <person name="Cohen O."/>
            <person name="Gilbert J.A."/>
            <person name="Pupko T."/>
            <person name="Shuman H.A."/>
            <person name="Segal G."/>
        </authorList>
    </citation>
    <scope>NUCLEOTIDE SEQUENCE [LARGE SCALE GENOMIC DNA]</scope>
    <source>
        <strain evidence="1 3">WO-44C</strain>
    </source>
</reference>
<reference evidence="2 4" key="2">
    <citation type="submission" date="2018-06" db="EMBL/GenBank/DDBJ databases">
        <authorList>
            <consortium name="Pathogen Informatics"/>
            <person name="Doyle S."/>
        </authorList>
    </citation>
    <scope>NUCLEOTIDE SEQUENCE [LARGE SCALE GENOMIC DNA]</scope>
    <source>
        <strain evidence="2 4">NCTC12022</strain>
    </source>
</reference>
<dbReference type="Proteomes" id="UP000054698">
    <property type="component" value="Unassembled WGS sequence"/>
</dbReference>
<dbReference type="AlphaFoldDB" id="A0A0W0TIX2"/>
<evidence type="ECO:0000313" key="3">
    <source>
        <dbReference type="Proteomes" id="UP000054698"/>
    </source>
</evidence>
<dbReference type="RefSeq" id="WP_058447965.1">
    <property type="nucleotide sequence ID" value="NZ_CAAAHT010000054.1"/>
</dbReference>
<evidence type="ECO:0000313" key="2">
    <source>
        <dbReference type="EMBL" id="SPX61664.1"/>
    </source>
</evidence>
<protein>
    <submittedName>
        <fullName evidence="1">Uncharacterized protein</fullName>
    </submittedName>
</protein>
<dbReference type="PATRIC" id="fig|453.4.peg.3467"/>
<evidence type="ECO:0000313" key="4">
    <source>
        <dbReference type="Proteomes" id="UP000251942"/>
    </source>
</evidence>
<evidence type="ECO:0000313" key="1">
    <source>
        <dbReference type="EMBL" id="KTC95518.1"/>
    </source>
</evidence>
<dbReference type="OrthoDB" id="5647572at2"/>
<dbReference type="EMBL" id="LNYB01000085">
    <property type="protein sequence ID" value="KTC95518.1"/>
    <property type="molecule type" value="Genomic_DNA"/>
</dbReference>
<keyword evidence="3" id="KW-1185">Reference proteome</keyword>
<organism evidence="1 3">
    <name type="scientific">Legionella feeleii</name>
    <dbReference type="NCBI Taxonomy" id="453"/>
    <lineage>
        <taxon>Bacteria</taxon>
        <taxon>Pseudomonadati</taxon>
        <taxon>Pseudomonadota</taxon>
        <taxon>Gammaproteobacteria</taxon>
        <taxon>Legionellales</taxon>
        <taxon>Legionellaceae</taxon>
        <taxon>Legionella</taxon>
    </lineage>
</organism>
<dbReference type="STRING" id="453.Lfee_3183"/>
<dbReference type="Proteomes" id="UP000251942">
    <property type="component" value="Unassembled WGS sequence"/>
</dbReference>
<accession>A0A0W0TIX2</accession>
<name>A0A0W0TIX2_9GAMM</name>
<proteinExistence type="predicted"/>
<gene>
    <name evidence="1" type="ORF">Lfee_3183</name>
    <name evidence="2" type="ORF">NCTC12022_02408</name>
</gene>
<dbReference type="EMBL" id="UASS01000022">
    <property type="protein sequence ID" value="SPX61664.1"/>
    <property type="molecule type" value="Genomic_DNA"/>
</dbReference>
<sequence length="206" mass="23760">MSKRLVWNFEISSDNLLALDTLPLAGRDELRWEARFFWPDDTIITLNGLDEHFLLLSNYQVKHREDCYLLLPNCNYNIKRRRSEPLYKPLLEKTTFCGYSKKINLNDYPSDALLPGSDNLLAADLLNKLQTQSQEIEVIKEALVYKLSTTPTIKLELARLELNERIFFSACIEGHSQLLVTAIANHLLKGQISCDYVNFLKQILAL</sequence>